<evidence type="ECO:0000256" key="4">
    <source>
        <dbReference type="ARBA" id="ARBA00022989"/>
    </source>
</evidence>
<keyword evidence="8" id="KW-0807">Transducer</keyword>
<evidence type="ECO:0000256" key="7">
    <source>
        <dbReference type="ARBA" id="ARBA00023170"/>
    </source>
</evidence>
<dbReference type="GO" id="GO:0005886">
    <property type="term" value="C:plasma membrane"/>
    <property type="evidence" value="ECO:0007669"/>
    <property type="project" value="UniProtKB-SubCell"/>
</dbReference>
<dbReference type="PANTHER" id="PTHR24249:SF372">
    <property type="entry name" value="G-PROTEIN COUPLED RECEPTORS FAMILY 1 PROFILE DOMAIN-CONTAINING PROTEIN"/>
    <property type="match status" value="1"/>
</dbReference>
<dbReference type="AlphaFoldDB" id="A0A8W8K275"/>
<evidence type="ECO:0000256" key="8">
    <source>
        <dbReference type="ARBA" id="ARBA00023224"/>
    </source>
</evidence>
<dbReference type="GO" id="GO:0004930">
    <property type="term" value="F:G protein-coupled receptor activity"/>
    <property type="evidence" value="ECO:0007669"/>
    <property type="project" value="UniProtKB-KW"/>
</dbReference>
<reference evidence="11" key="1">
    <citation type="submission" date="2022-08" db="UniProtKB">
        <authorList>
            <consortium name="EnsemblMetazoa"/>
        </authorList>
    </citation>
    <scope>IDENTIFICATION</scope>
    <source>
        <strain evidence="11">05x7-T-G4-1.051#20</strain>
    </source>
</reference>
<dbReference type="CDD" id="cd00637">
    <property type="entry name" value="7tm_classA_rhodopsin-like"/>
    <property type="match status" value="1"/>
</dbReference>
<evidence type="ECO:0000256" key="2">
    <source>
        <dbReference type="ARBA" id="ARBA00022475"/>
    </source>
</evidence>
<sequence>EYVLTKKHLCLLNFTVFRSGILASLFVLLGLALERLICIVNPWKYRKVNSCHVIAWNVCSFLFGYIYFLLPFFGWNNWDKYGVCTIHVFTDSFRIGAEVLVLCLLVANSCIHLYLFYIARGQSKRIDSLIKSVQLQHTGNGKRGYRKRKAFVTVFMLAFMSTLCWLPHLFVVCFVIYFKMGFIFKQVLTEISYVPVLLNSGFSPVIFGYRNRHFRSAIKSLLWRVKHECV</sequence>
<keyword evidence="12" id="KW-1185">Reference proteome</keyword>
<feature type="transmembrane region" description="Helical" evidence="9">
    <location>
        <begin position="95"/>
        <end position="117"/>
    </location>
</feature>
<comment type="subcellular location">
    <subcellularLocation>
        <location evidence="1">Cell membrane</location>
        <topology evidence="1">Multi-pass membrane protein</topology>
    </subcellularLocation>
</comment>
<dbReference type="PRINTS" id="PR00237">
    <property type="entry name" value="GPCRRHODOPSN"/>
</dbReference>
<keyword evidence="2" id="KW-1003">Cell membrane</keyword>
<dbReference type="PANTHER" id="PTHR24249">
    <property type="entry name" value="HISTAMINE RECEPTOR-RELATED G-PROTEIN COUPLED RECEPTOR"/>
    <property type="match status" value="1"/>
</dbReference>
<accession>A0A8W8K275</accession>
<evidence type="ECO:0000256" key="3">
    <source>
        <dbReference type="ARBA" id="ARBA00022692"/>
    </source>
</evidence>
<dbReference type="Proteomes" id="UP000005408">
    <property type="component" value="Unassembled WGS sequence"/>
</dbReference>
<dbReference type="Pfam" id="PF00001">
    <property type="entry name" value="7tm_1"/>
    <property type="match status" value="1"/>
</dbReference>
<evidence type="ECO:0000259" key="10">
    <source>
        <dbReference type="PROSITE" id="PS50262"/>
    </source>
</evidence>
<feature type="transmembrane region" description="Helical" evidence="9">
    <location>
        <begin position="150"/>
        <end position="178"/>
    </location>
</feature>
<evidence type="ECO:0000256" key="5">
    <source>
        <dbReference type="ARBA" id="ARBA00023040"/>
    </source>
</evidence>
<dbReference type="PROSITE" id="PS50262">
    <property type="entry name" value="G_PROTEIN_RECEP_F1_2"/>
    <property type="match status" value="1"/>
</dbReference>
<keyword evidence="4 9" id="KW-1133">Transmembrane helix</keyword>
<keyword evidence="5" id="KW-0297">G-protein coupled receptor</keyword>
<keyword evidence="3 9" id="KW-0812">Transmembrane</keyword>
<dbReference type="InterPro" id="IPR050569">
    <property type="entry name" value="TAAR"/>
</dbReference>
<evidence type="ECO:0000256" key="1">
    <source>
        <dbReference type="ARBA" id="ARBA00004651"/>
    </source>
</evidence>
<dbReference type="SUPFAM" id="SSF81321">
    <property type="entry name" value="Family A G protein-coupled receptor-like"/>
    <property type="match status" value="1"/>
</dbReference>
<keyword evidence="6 9" id="KW-0472">Membrane</keyword>
<feature type="transmembrane region" description="Helical" evidence="9">
    <location>
        <begin position="190"/>
        <end position="209"/>
    </location>
</feature>
<evidence type="ECO:0000313" key="11">
    <source>
        <dbReference type="EnsemblMetazoa" id="G21606.4:cds"/>
    </source>
</evidence>
<feature type="domain" description="G-protein coupled receptors family 1 profile" evidence="10">
    <location>
        <begin position="1"/>
        <end position="207"/>
    </location>
</feature>
<keyword evidence="7" id="KW-0675">Receptor</keyword>
<feature type="transmembrane region" description="Helical" evidence="9">
    <location>
        <begin position="54"/>
        <end position="75"/>
    </location>
</feature>
<name>A0A8W8K275_MAGGI</name>
<evidence type="ECO:0000256" key="9">
    <source>
        <dbReference type="SAM" id="Phobius"/>
    </source>
</evidence>
<protein>
    <recommendedName>
        <fullName evidence="10">G-protein coupled receptors family 1 profile domain-containing protein</fullName>
    </recommendedName>
</protein>
<proteinExistence type="predicted"/>
<evidence type="ECO:0000256" key="6">
    <source>
        <dbReference type="ARBA" id="ARBA00023136"/>
    </source>
</evidence>
<dbReference type="InterPro" id="IPR000276">
    <property type="entry name" value="GPCR_Rhodpsn"/>
</dbReference>
<dbReference type="InterPro" id="IPR017452">
    <property type="entry name" value="GPCR_Rhodpsn_7TM"/>
</dbReference>
<dbReference type="Gene3D" id="1.20.1070.10">
    <property type="entry name" value="Rhodopsin 7-helix transmembrane proteins"/>
    <property type="match status" value="1"/>
</dbReference>
<feature type="transmembrane region" description="Helical" evidence="9">
    <location>
        <begin position="12"/>
        <end position="33"/>
    </location>
</feature>
<dbReference type="EnsemblMetazoa" id="G21606.4">
    <property type="protein sequence ID" value="G21606.4:cds"/>
    <property type="gene ID" value="G21606"/>
</dbReference>
<organism evidence="11 12">
    <name type="scientific">Magallana gigas</name>
    <name type="common">Pacific oyster</name>
    <name type="synonym">Crassostrea gigas</name>
    <dbReference type="NCBI Taxonomy" id="29159"/>
    <lineage>
        <taxon>Eukaryota</taxon>
        <taxon>Metazoa</taxon>
        <taxon>Spiralia</taxon>
        <taxon>Lophotrochozoa</taxon>
        <taxon>Mollusca</taxon>
        <taxon>Bivalvia</taxon>
        <taxon>Autobranchia</taxon>
        <taxon>Pteriomorphia</taxon>
        <taxon>Ostreida</taxon>
        <taxon>Ostreoidea</taxon>
        <taxon>Ostreidae</taxon>
        <taxon>Magallana</taxon>
    </lineage>
</organism>
<evidence type="ECO:0000313" key="12">
    <source>
        <dbReference type="Proteomes" id="UP000005408"/>
    </source>
</evidence>